<keyword evidence="12" id="KW-1185">Reference proteome</keyword>
<comment type="subcellular location">
    <subcellularLocation>
        <location evidence="1">Cell inner membrane</location>
        <topology evidence="1">Multi-pass membrane protein</topology>
    </subcellularLocation>
    <subcellularLocation>
        <location evidence="9">Cell membrane</location>
        <topology evidence="9">Multi-pass membrane protein</topology>
    </subcellularLocation>
</comment>
<feature type="transmembrane region" description="Helical" evidence="9">
    <location>
        <begin position="137"/>
        <end position="160"/>
    </location>
</feature>
<feature type="transmembrane region" description="Helical" evidence="9">
    <location>
        <begin position="72"/>
        <end position="90"/>
    </location>
</feature>
<feature type="transmembrane region" description="Helical" evidence="9">
    <location>
        <begin position="226"/>
        <end position="248"/>
    </location>
</feature>
<keyword evidence="3 9" id="KW-0813">Transport</keyword>
<dbReference type="PANTHER" id="PTHR30413">
    <property type="entry name" value="INNER MEMBRANE TRANSPORT PERMEASE"/>
    <property type="match status" value="1"/>
</dbReference>
<gene>
    <name evidence="11" type="ORF">GCM10008933_07260</name>
</gene>
<evidence type="ECO:0000256" key="5">
    <source>
        <dbReference type="ARBA" id="ARBA00022519"/>
    </source>
</evidence>
<dbReference type="Pfam" id="PF01061">
    <property type="entry name" value="ABC2_membrane"/>
    <property type="match status" value="1"/>
</dbReference>
<reference evidence="12" key="1">
    <citation type="journal article" date="2019" name="Int. J. Syst. Evol. Microbiol.">
        <title>The Global Catalogue of Microorganisms (GCM) 10K type strain sequencing project: providing services to taxonomists for standard genome sequencing and annotation.</title>
        <authorList>
            <consortium name="The Broad Institute Genomics Platform"/>
            <consortium name="The Broad Institute Genome Sequencing Center for Infectious Disease"/>
            <person name="Wu L."/>
            <person name="Ma J."/>
        </authorList>
    </citation>
    <scope>NUCLEOTIDE SEQUENCE [LARGE SCALE GENOMIC DNA]</scope>
    <source>
        <strain evidence="12">JCM 12774</strain>
    </source>
</reference>
<proteinExistence type="inferred from homology"/>
<feature type="transmembrane region" description="Helical" evidence="9">
    <location>
        <begin position="31"/>
        <end position="52"/>
    </location>
</feature>
<dbReference type="PRINTS" id="PR00164">
    <property type="entry name" value="ABC2TRNSPORT"/>
</dbReference>
<dbReference type="PANTHER" id="PTHR30413:SF8">
    <property type="entry name" value="TRANSPORT PERMEASE PROTEIN"/>
    <property type="match status" value="1"/>
</dbReference>
<evidence type="ECO:0000313" key="12">
    <source>
        <dbReference type="Proteomes" id="UP001500340"/>
    </source>
</evidence>
<comment type="similarity">
    <text evidence="2 9">Belongs to the ABC-2 integral membrane protein family.</text>
</comment>
<organism evidence="11 12">
    <name type="scientific">Paenibacillus motobuensis</name>
    <dbReference type="NCBI Taxonomy" id="295324"/>
    <lineage>
        <taxon>Bacteria</taxon>
        <taxon>Bacillati</taxon>
        <taxon>Bacillota</taxon>
        <taxon>Bacilli</taxon>
        <taxon>Bacillales</taxon>
        <taxon>Paenibacillaceae</taxon>
        <taxon>Paenibacillus</taxon>
    </lineage>
</organism>
<dbReference type="EMBL" id="BAAACX010000005">
    <property type="protein sequence ID" value="GAA0378600.1"/>
    <property type="molecule type" value="Genomic_DNA"/>
</dbReference>
<evidence type="ECO:0000256" key="1">
    <source>
        <dbReference type="ARBA" id="ARBA00004429"/>
    </source>
</evidence>
<feature type="domain" description="ABC transmembrane type-2" evidence="10">
    <location>
        <begin position="32"/>
        <end position="250"/>
    </location>
</feature>
<dbReference type="InterPro" id="IPR047817">
    <property type="entry name" value="ABC2_TM_bact-type"/>
</dbReference>
<protein>
    <recommendedName>
        <fullName evidence="9">Transport permease protein</fullName>
    </recommendedName>
</protein>
<dbReference type="InterPro" id="IPR000412">
    <property type="entry name" value="ABC_2_transport"/>
</dbReference>
<evidence type="ECO:0000259" key="10">
    <source>
        <dbReference type="PROSITE" id="PS51012"/>
    </source>
</evidence>
<keyword evidence="7 9" id="KW-1133">Transmembrane helix</keyword>
<accession>A0ABP3HST0</accession>
<keyword evidence="5" id="KW-0997">Cell inner membrane</keyword>
<keyword evidence="8 9" id="KW-0472">Membrane</keyword>
<evidence type="ECO:0000256" key="6">
    <source>
        <dbReference type="ARBA" id="ARBA00022692"/>
    </source>
</evidence>
<evidence type="ECO:0000256" key="3">
    <source>
        <dbReference type="ARBA" id="ARBA00022448"/>
    </source>
</evidence>
<keyword evidence="4 9" id="KW-1003">Cell membrane</keyword>
<feature type="transmembrane region" description="Helical" evidence="9">
    <location>
        <begin position="172"/>
        <end position="191"/>
    </location>
</feature>
<evidence type="ECO:0000256" key="9">
    <source>
        <dbReference type="RuleBase" id="RU361157"/>
    </source>
</evidence>
<feature type="transmembrane region" description="Helical" evidence="9">
    <location>
        <begin position="110"/>
        <end position="131"/>
    </location>
</feature>
<dbReference type="Proteomes" id="UP001500340">
    <property type="component" value="Unassembled WGS sequence"/>
</dbReference>
<keyword evidence="6 9" id="KW-0812">Transmembrane</keyword>
<dbReference type="PROSITE" id="PS51012">
    <property type="entry name" value="ABC_TM2"/>
    <property type="match status" value="1"/>
</dbReference>
<evidence type="ECO:0000256" key="2">
    <source>
        <dbReference type="ARBA" id="ARBA00007783"/>
    </source>
</evidence>
<dbReference type="RefSeq" id="WP_343857609.1">
    <property type="nucleotide sequence ID" value="NZ_BAAACX010000005.1"/>
</dbReference>
<sequence length="258" mass="30321">MKTQISNFFKYRDLLIELIVKDIKIKYRNSYLGVLWSLLNPLLMVIVLSIVFSTLFKHDIANYPLYLLTGRLVYSYFAEATNFAMDSIIVNSQLIKKVYVPKYFFPISRVISSFVTSLISLIPVVGVMIFTGVSFSLYNLLFFIPMLILMFISMGIGLILSTVTVFFRDLKHFYSILLTIVMYMTPIFYPANIIPDKYRVLIEFNPLFPVLSMFRDVLIYQQRFNYFDLIVSFAYAVFFVVAGMIMFYKKQDRFIFYL</sequence>
<comment type="caution">
    <text evidence="11">The sequence shown here is derived from an EMBL/GenBank/DDBJ whole genome shotgun (WGS) entry which is preliminary data.</text>
</comment>
<evidence type="ECO:0000256" key="7">
    <source>
        <dbReference type="ARBA" id="ARBA00022989"/>
    </source>
</evidence>
<evidence type="ECO:0000256" key="4">
    <source>
        <dbReference type="ARBA" id="ARBA00022475"/>
    </source>
</evidence>
<dbReference type="InterPro" id="IPR013525">
    <property type="entry name" value="ABC2_TM"/>
</dbReference>
<evidence type="ECO:0000313" key="11">
    <source>
        <dbReference type="EMBL" id="GAA0378600.1"/>
    </source>
</evidence>
<name>A0ABP3HST0_9BACL</name>
<evidence type="ECO:0000256" key="8">
    <source>
        <dbReference type="ARBA" id="ARBA00023136"/>
    </source>
</evidence>